<dbReference type="InterPro" id="IPR029767">
    <property type="entry name" value="WecB-like"/>
</dbReference>
<evidence type="ECO:0000313" key="3">
    <source>
        <dbReference type="Proteomes" id="UP000557872"/>
    </source>
</evidence>
<dbReference type="PANTHER" id="PTHR43174">
    <property type="entry name" value="UDP-N-ACETYLGLUCOSAMINE 2-EPIMERASE"/>
    <property type="match status" value="1"/>
</dbReference>
<protein>
    <submittedName>
        <fullName evidence="2">UDP-N-acetylglucosamine 2-epimerase (Hydrolyzing)</fullName>
        <ecNumber evidence="2">3.2.1.183</ecNumber>
    </submittedName>
</protein>
<dbReference type="InterPro" id="IPR003331">
    <property type="entry name" value="UDP_GlcNAc_Epimerase_2_dom"/>
</dbReference>
<sequence length="390" mass="42490">MMVESRKIAVFTSARSEYGSFRGMLEAIEQHPGLELCLFVSGTHLAEQDGYTISEIEDDGFEVTARIPMFDGDRSSEGYARALGREWLGLVDAVSEHRPDIILINGDRGELLPVASVALTLGIPVAHIAGGEITEGAIDDSVRHAVSKLSHLHFVTNDLHARRLCQLGEESWRIVISGEPALDSISKMTLLTKSELEESLEIKLNDPIVLVTYHPETLGEAGLAELEATLEAMVSVDATYVITYPNADPGSEPILERLKRFAGENEQAMLVSSLGQVRYYSMLACCAAMLGNSSSGLWEAPTFRLPVVNLGGRQAGRLRAGNVIDISDVSAQAVRRGLEQAISQEFNKSLECLANPYGNGHAVDKIISVLESVPLDIRLLRKKFVNTCDE</sequence>
<comment type="caution">
    <text evidence="2">The sequence shown here is derived from an EMBL/GenBank/DDBJ whole genome shotgun (WGS) entry which is preliminary data.</text>
</comment>
<gene>
    <name evidence="2" type="primary">neuC</name>
    <name evidence="2" type="ORF">HW115_06055</name>
</gene>
<accession>A0A851GIZ6</accession>
<dbReference type="Proteomes" id="UP000557872">
    <property type="component" value="Unassembled WGS sequence"/>
</dbReference>
<keyword evidence="2" id="KW-0326">Glycosidase</keyword>
<feature type="domain" description="UDP-N-acetylglucosamine 2-epimerase" evidence="1">
    <location>
        <begin position="27"/>
        <end position="371"/>
    </location>
</feature>
<keyword evidence="2" id="KW-0378">Hydrolase</keyword>
<dbReference type="SUPFAM" id="SSF53756">
    <property type="entry name" value="UDP-Glycosyltransferase/glycogen phosphorylase"/>
    <property type="match status" value="1"/>
</dbReference>
<dbReference type="EMBL" id="JACBAZ010000002">
    <property type="protein sequence ID" value="NWK55165.1"/>
    <property type="molecule type" value="Genomic_DNA"/>
</dbReference>
<evidence type="ECO:0000259" key="1">
    <source>
        <dbReference type="Pfam" id="PF02350"/>
    </source>
</evidence>
<name>A0A851GIZ6_9BACT</name>
<reference evidence="2 3" key="1">
    <citation type="submission" date="2020-07" db="EMBL/GenBank/DDBJ databases">
        <title>Roseicoccus Jingziensis gen. nov., sp. nov., isolated from coastal seawater.</title>
        <authorList>
            <person name="Feng X."/>
        </authorList>
    </citation>
    <scope>NUCLEOTIDE SEQUENCE [LARGE SCALE GENOMIC DNA]</scope>
    <source>
        <strain evidence="2 3">N1E253</strain>
    </source>
</reference>
<keyword evidence="3" id="KW-1185">Reference proteome</keyword>
<dbReference type="InterPro" id="IPR020004">
    <property type="entry name" value="UDP-GlcNAc_Epase"/>
</dbReference>
<dbReference type="AlphaFoldDB" id="A0A851GIZ6"/>
<dbReference type="Gene3D" id="3.40.50.2000">
    <property type="entry name" value="Glycogen Phosphorylase B"/>
    <property type="match status" value="2"/>
</dbReference>
<dbReference type="Pfam" id="PF02350">
    <property type="entry name" value="Epimerase_2"/>
    <property type="match status" value="1"/>
</dbReference>
<organism evidence="2 3">
    <name type="scientific">Oceaniferula marina</name>
    <dbReference type="NCBI Taxonomy" id="2748318"/>
    <lineage>
        <taxon>Bacteria</taxon>
        <taxon>Pseudomonadati</taxon>
        <taxon>Verrucomicrobiota</taxon>
        <taxon>Verrucomicrobiia</taxon>
        <taxon>Verrucomicrobiales</taxon>
        <taxon>Verrucomicrobiaceae</taxon>
        <taxon>Oceaniferula</taxon>
    </lineage>
</organism>
<dbReference type="PANTHER" id="PTHR43174:SF3">
    <property type="entry name" value="UDP-N-ACETYLGLUCOSAMINE 2-EPIMERASE"/>
    <property type="match status" value="1"/>
</dbReference>
<proteinExistence type="predicted"/>
<evidence type="ECO:0000313" key="2">
    <source>
        <dbReference type="EMBL" id="NWK55165.1"/>
    </source>
</evidence>
<dbReference type="GO" id="GO:0006047">
    <property type="term" value="P:UDP-N-acetylglucosamine metabolic process"/>
    <property type="evidence" value="ECO:0007669"/>
    <property type="project" value="InterPro"/>
</dbReference>
<dbReference type="RefSeq" id="WP_178931698.1">
    <property type="nucleotide sequence ID" value="NZ_JACBAZ010000002.1"/>
</dbReference>
<dbReference type="NCBIfam" id="TIGR03568">
    <property type="entry name" value="NeuC_NnaA"/>
    <property type="match status" value="1"/>
</dbReference>
<dbReference type="EC" id="3.2.1.183" evidence="2"/>
<dbReference type="GO" id="GO:0004553">
    <property type="term" value="F:hydrolase activity, hydrolyzing O-glycosyl compounds"/>
    <property type="evidence" value="ECO:0007669"/>
    <property type="project" value="InterPro"/>
</dbReference>